<protein>
    <submittedName>
        <fullName evidence="3">Poly [ADP-ribose] polymerase 2-B</fullName>
    </submittedName>
</protein>
<name>A0A226E261_FOLCA</name>
<reference evidence="3 4" key="1">
    <citation type="submission" date="2015-12" db="EMBL/GenBank/DDBJ databases">
        <title>The genome of Folsomia candida.</title>
        <authorList>
            <person name="Faddeeva A."/>
            <person name="Derks M.F."/>
            <person name="Anvar Y."/>
            <person name="Smit S."/>
            <person name="Van Straalen N."/>
            <person name="Roelofs D."/>
        </authorList>
    </citation>
    <scope>NUCLEOTIDE SEQUENCE [LARGE SCALE GENOMIC DNA]</scope>
    <source>
        <strain evidence="3 4">VU population</strain>
        <tissue evidence="3">Whole body</tissue>
    </source>
</reference>
<gene>
    <name evidence="3" type="ORF">Fcan01_14020</name>
</gene>
<feature type="compositionally biased region" description="Low complexity" evidence="1">
    <location>
        <begin position="243"/>
        <end position="259"/>
    </location>
</feature>
<dbReference type="OrthoDB" id="429950at2759"/>
<dbReference type="InterPro" id="IPR012317">
    <property type="entry name" value="Poly(ADP-ribose)pol_cat_dom"/>
</dbReference>
<organism evidence="3 4">
    <name type="scientific">Folsomia candida</name>
    <name type="common">Springtail</name>
    <dbReference type="NCBI Taxonomy" id="158441"/>
    <lineage>
        <taxon>Eukaryota</taxon>
        <taxon>Metazoa</taxon>
        <taxon>Ecdysozoa</taxon>
        <taxon>Arthropoda</taxon>
        <taxon>Hexapoda</taxon>
        <taxon>Collembola</taxon>
        <taxon>Entomobryomorpha</taxon>
        <taxon>Isotomoidea</taxon>
        <taxon>Isotomidae</taxon>
        <taxon>Proisotominae</taxon>
        <taxon>Folsomia</taxon>
    </lineage>
</organism>
<dbReference type="STRING" id="158441.A0A226E261"/>
<evidence type="ECO:0000313" key="4">
    <source>
        <dbReference type="Proteomes" id="UP000198287"/>
    </source>
</evidence>
<sequence length="433" mass="47770">MNNINIPNGGAGGGLKSAGDGNVGTPENGQEPPKRPAPIVITEVTTTRTITINEDADLSDPTVAALGYFVPPRMSNYDAANKHASERNVDYISEDDDDEEKRRRRDQFWQASDLEHGDNSKGRRRHRSSSRGERRRSLSPSLRPASRSKSPPTGNKSKSGGILAPLGSFSEVDATSEVGKMLTAYAENSIYMKPGSRMKVRIHTILKKKDGGRLSRFLSGGGEGSGRGKGGGRGGRRSRSRSKSPTSSGRGRGGSWSSKKGGHGHHEHGRKSSGRGERGDEFTMLLWTKTSPESVRRLASGRDGCFAFYDRFSRALPLPMDKMKENLRQIFILCKVNLGRKYKSPHGYPTWGKVSHPPRGSGCDSVQAVGKYKPNWKKNVQYKSTIVPLGESEKSTRFPTFEVDYNEYFVFKADQIKVKYAIDVEFLVPEKKD</sequence>
<dbReference type="Gene3D" id="3.90.228.10">
    <property type="match status" value="1"/>
</dbReference>
<dbReference type="Pfam" id="PF00644">
    <property type="entry name" value="PARP"/>
    <property type="match status" value="1"/>
</dbReference>
<keyword evidence="4" id="KW-1185">Reference proteome</keyword>
<accession>A0A226E261</accession>
<dbReference type="SUPFAM" id="SSF56399">
    <property type="entry name" value="ADP-ribosylation"/>
    <property type="match status" value="1"/>
</dbReference>
<feature type="compositionally biased region" description="Basic residues" evidence="1">
    <location>
        <begin position="260"/>
        <end position="273"/>
    </location>
</feature>
<feature type="domain" description="PARP catalytic" evidence="2">
    <location>
        <begin position="326"/>
        <end position="426"/>
    </location>
</feature>
<feature type="region of interest" description="Disordered" evidence="1">
    <location>
        <begin position="88"/>
        <end position="166"/>
    </location>
</feature>
<feature type="region of interest" description="Disordered" evidence="1">
    <location>
        <begin position="213"/>
        <end position="278"/>
    </location>
</feature>
<dbReference type="AlphaFoldDB" id="A0A226E261"/>
<comment type="caution">
    <text evidence="3">The sequence shown here is derived from an EMBL/GenBank/DDBJ whole genome shotgun (WGS) entry which is preliminary data.</text>
</comment>
<dbReference type="Proteomes" id="UP000198287">
    <property type="component" value="Unassembled WGS sequence"/>
</dbReference>
<evidence type="ECO:0000256" key="1">
    <source>
        <dbReference type="SAM" id="MobiDB-lite"/>
    </source>
</evidence>
<dbReference type="GO" id="GO:0003950">
    <property type="term" value="F:NAD+ poly-ADP-ribosyltransferase activity"/>
    <property type="evidence" value="ECO:0007669"/>
    <property type="project" value="InterPro"/>
</dbReference>
<evidence type="ECO:0000259" key="2">
    <source>
        <dbReference type="Pfam" id="PF00644"/>
    </source>
</evidence>
<feature type="compositionally biased region" description="Low complexity" evidence="1">
    <location>
        <begin position="138"/>
        <end position="152"/>
    </location>
</feature>
<proteinExistence type="predicted"/>
<dbReference type="EMBL" id="LNIX01000008">
    <property type="protein sequence ID" value="OXA50566.1"/>
    <property type="molecule type" value="Genomic_DNA"/>
</dbReference>
<feature type="compositionally biased region" description="Gly residues" evidence="1">
    <location>
        <begin position="219"/>
        <end position="233"/>
    </location>
</feature>
<feature type="region of interest" description="Disordered" evidence="1">
    <location>
        <begin position="1"/>
        <end position="41"/>
    </location>
</feature>
<evidence type="ECO:0000313" key="3">
    <source>
        <dbReference type="EMBL" id="OXA50566.1"/>
    </source>
</evidence>